<keyword evidence="6 8" id="KW-0460">Magnesium</keyword>
<dbReference type="GO" id="GO:0000287">
    <property type="term" value="F:magnesium ion binding"/>
    <property type="evidence" value="ECO:0007669"/>
    <property type="project" value="UniProtKB-UniRule"/>
</dbReference>
<dbReference type="InterPro" id="IPR022907">
    <property type="entry name" value="VapC_family"/>
</dbReference>
<dbReference type="AlphaFoldDB" id="A0A450TXW3"/>
<sequence length="143" mass="16379">MGLRRLSDIIVVDTDILIDAGRGIGQALDCLGEYERQRRIAVSVITKMELVVGCRDKRELHGMEKFLSRFRLLHLDGNISQKADELLLQYRLRHGLLIADALIAATSISWNCPLLSKNQRDYRFISELDLLPYDLLISAHLYK</sequence>
<accession>A0A450TXW3</accession>
<organism evidence="10">
    <name type="scientific">Candidatus Kentrum sp. FW</name>
    <dbReference type="NCBI Taxonomy" id="2126338"/>
    <lineage>
        <taxon>Bacteria</taxon>
        <taxon>Pseudomonadati</taxon>
        <taxon>Pseudomonadota</taxon>
        <taxon>Gammaproteobacteria</taxon>
        <taxon>Candidatus Kentrum</taxon>
    </lineage>
</organism>
<comment type="cofactor">
    <cofactor evidence="1 8">
        <name>Mg(2+)</name>
        <dbReference type="ChEBI" id="CHEBI:18420"/>
    </cofactor>
</comment>
<dbReference type="EC" id="3.1.-.-" evidence="8"/>
<evidence type="ECO:0000256" key="4">
    <source>
        <dbReference type="ARBA" id="ARBA00022723"/>
    </source>
</evidence>
<evidence type="ECO:0000313" key="10">
    <source>
        <dbReference type="EMBL" id="VFJ74316.1"/>
    </source>
</evidence>
<dbReference type="GO" id="GO:0016787">
    <property type="term" value="F:hydrolase activity"/>
    <property type="evidence" value="ECO:0007669"/>
    <property type="project" value="UniProtKB-KW"/>
</dbReference>
<feature type="domain" description="PIN" evidence="9">
    <location>
        <begin position="10"/>
        <end position="120"/>
    </location>
</feature>
<comment type="similarity">
    <text evidence="7 8">Belongs to the PINc/VapC protein family.</text>
</comment>
<comment type="function">
    <text evidence="8">Toxic component of a toxin-antitoxin (TA) system. An RNase.</text>
</comment>
<dbReference type="InterPro" id="IPR029060">
    <property type="entry name" value="PIN-like_dom_sf"/>
</dbReference>
<evidence type="ECO:0000256" key="2">
    <source>
        <dbReference type="ARBA" id="ARBA00022649"/>
    </source>
</evidence>
<evidence type="ECO:0000256" key="8">
    <source>
        <dbReference type="HAMAP-Rule" id="MF_00265"/>
    </source>
</evidence>
<evidence type="ECO:0000256" key="1">
    <source>
        <dbReference type="ARBA" id="ARBA00001946"/>
    </source>
</evidence>
<name>A0A450TXW3_9GAMM</name>
<dbReference type="EMBL" id="CAADFE010000061">
    <property type="protein sequence ID" value="VFJ74316.1"/>
    <property type="molecule type" value="Genomic_DNA"/>
</dbReference>
<gene>
    <name evidence="8" type="primary">vapC</name>
    <name evidence="10" type="ORF">BECKFW1821C_GA0114237_10614</name>
</gene>
<protein>
    <recommendedName>
        <fullName evidence="8">Ribonuclease VapC</fullName>
        <shortName evidence="8">RNase VapC</shortName>
        <ecNumber evidence="8">3.1.-.-</ecNumber>
    </recommendedName>
    <alternativeName>
        <fullName evidence="8">Toxin VapC</fullName>
    </alternativeName>
</protein>
<reference evidence="10" key="1">
    <citation type="submission" date="2019-02" db="EMBL/GenBank/DDBJ databases">
        <authorList>
            <person name="Gruber-Vodicka R. H."/>
            <person name="Seah K. B. B."/>
        </authorList>
    </citation>
    <scope>NUCLEOTIDE SEQUENCE</scope>
    <source>
        <strain evidence="10">BECK_BZ131</strain>
    </source>
</reference>
<dbReference type="SUPFAM" id="SSF88723">
    <property type="entry name" value="PIN domain-like"/>
    <property type="match status" value="1"/>
</dbReference>
<keyword evidence="4 8" id="KW-0479">Metal-binding</keyword>
<keyword evidence="2 8" id="KW-1277">Toxin-antitoxin system</keyword>
<keyword evidence="8" id="KW-0800">Toxin</keyword>
<dbReference type="InterPro" id="IPR002716">
    <property type="entry name" value="PIN_dom"/>
</dbReference>
<dbReference type="HAMAP" id="MF_00265">
    <property type="entry name" value="VapC_Nob1"/>
    <property type="match status" value="1"/>
</dbReference>
<evidence type="ECO:0000259" key="9">
    <source>
        <dbReference type="Pfam" id="PF01850"/>
    </source>
</evidence>
<evidence type="ECO:0000256" key="3">
    <source>
        <dbReference type="ARBA" id="ARBA00022722"/>
    </source>
</evidence>
<evidence type="ECO:0000256" key="5">
    <source>
        <dbReference type="ARBA" id="ARBA00022801"/>
    </source>
</evidence>
<dbReference type="PANTHER" id="PTHR33653:SF1">
    <property type="entry name" value="RIBONUCLEASE VAPC2"/>
    <property type="match status" value="1"/>
</dbReference>
<proteinExistence type="inferred from homology"/>
<dbReference type="Gene3D" id="3.40.50.1010">
    <property type="entry name" value="5'-nuclease"/>
    <property type="match status" value="1"/>
</dbReference>
<keyword evidence="5 8" id="KW-0378">Hydrolase</keyword>
<evidence type="ECO:0000256" key="6">
    <source>
        <dbReference type="ARBA" id="ARBA00022842"/>
    </source>
</evidence>
<dbReference type="GO" id="GO:0004540">
    <property type="term" value="F:RNA nuclease activity"/>
    <property type="evidence" value="ECO:0007669"/>
    <property type="project" value="InterPro"/>
</dbReference>
<dbReference type="PANTHER" id="PTHR33653">
    <property type="entry name" value="RIBONUCLEASE VAPC2"/>
    <property type="match status" value="1"/>
</dbReference>
<dbReference type="InterPro" id="IPR050556">
    <property type="entry name" value="Type_II_TA_system_RNase"/>
</dbReference>
<dbReference type="CDD" id="cd18741">
    <property type="entry name" value="PIN_VapC4-5_FitB-like"/>
    <property type="match status" value="1"/>
</dbReference>
<evidence type="ECO:0000256" key="7">
    <source>
        <dbReference type="ARBA" id="ARBA00038093"/>
    </source>
</evidence>
<feature type="binding site" evidence="8">
    <location>
        <position position="100"/>
    </location>
    <ligand>
        <name>Mg(2+)</name>
        <dbReference type="ChEBI" id="CHEBI:18420"/>
    </ligand>
</feature>
<feature type="binding site" evidence="8">
    <location>
        <position position="13"/>
    </location>
    <ligand>
        <name>Mg(2+)</name>
        <dbReference type="ChEBI" id="CHEBI:18420"/>
    </ligand>
</feature>
<dbReference type="GO" id="GO:0090729">
    <property type="term" value="F:toxin activity"/>
    <property type="evidence" value="ECO:0007669"/>
    <property type="project" value="UniProtKB-KW"/>
</dbReference>
<dbReference type="Pfam" id="PF01850">
    <property type="entry name" value="PIN"/>
    <property type="match status" value="1"/>
</dbReference>
<keyword evidence="3 8" id="KW-0540">Nuclease</keyword>